<name>A0A5C6ANE6_9BACT</name>
<reference evidence="2 3" key="1">
    <citation type="submission" date="2019-02" db="EMBL/GenBank/DDBJ databases">
        <title>Deep-cultivation of Planctomycetes and their phenomic and genomic characterization uncovers novel biology.</title>
        <authorList>
            <person name="Wiegand S."/>
            <person name="Jogler M."/>
            <person name="Boedeker C."/>
            <person name="Pinto D."/>
            <person name="Vollmers J."/>
            <person name="Rivas-Marin E."/>
            <person name="Kohn T."/>
            <person name="Peeters S.H."/>
            <person name="Heuer A."/>
            <person name="Rast P."/>
            <person name="Oberbeckmann S."/>
            <person name="Bunk B."/>
            <person name="Jeske O."/>
            <person name="Meyerdierks A."/>
            <person name="Storesund J.E."/>
            <person name="Kallscheuer N."/>
            <person name="Luecker S."/>
            <person name="Lage O.M."/>
            <person name="Pohl T."/>
            <person name="Merkel B.J."/>
            <person name="Hornburger P."/>
            <person name="Mueller R.-W."/>
            <person name="Bruemmer F."/>
            <person name="Labrenz M."/>
            <person name="Spormann A.M."/>
            <person name="Op Den Camp H."/>
            <person name="Overmann J."/>
            <person name="Amann R."/>
            <person name="Jetten M.S.M."/>
            <person name="Mascher T."/>
            <person name="Medema M.H."/>
            <person name="Devos D.P."/>
            <person name="Kaster A.-K."/>
            <person name="Ovreas L."/>
            <person name="Rohde M."/>
            <person name="Galperin M.Y."/>
            <person name="Jogler C."/>
        </authorList>
    </citation>
    <scope>NUCLEOTIDE SEQUENCE [LARGE SCALE GENOMIC DNA]</scope>
    <source>
        <strain evidence="2 3">Pla52n</strain>
    </source>
</reference>
<feature type="transmembrane region" description="Helical" evidence="1">
    <location>
        <begin position="78"/>
        <end position="95"/>
    </location>
</feature>
<keyword evidence="1" id="KW-0812">Transmembrane</keyword>
<gene>
    <name evidence="2" type="ORF">Pla52n_43990</name>
</gene>
<evidence type="ECO:0000313" key="2">
    <source>
        <dbReference type="EMBL" id="TWU01028.1"/>
    </source>
</evidence>
<keyword evidence="1" id="KW-0472">Membrane</keyword>
<keyword evidence="1" id="KW-1133">Transmembrane helix</keyword>
<evidence type="ECO:0000313" key="3">
    <source>
        <dbReference type="Proteomes" id="UP000320176"/>
    </source>
</evidence>
<proteinExistence type="predicted"/>
<feature type="transmembrane region" description="Helical" evidence="1">
    <location>
        <begin position="18"/>
        <end position="38"/>
    </location>
</feature>
<dbReference type="RefSeq" id="WP_146521538.1">
    <property type="nucleotide sequence ID" value="NZ_CP151726.1"/>
</dbReference>
<dbReference type="EMBL" id="SJPN01000005">
    <property type="protein sequence ID" value="TWU01028.1"/>
    <property type="molecule type" value="Genomic_DNA"/>
</dbReference>
<organism evidence="2 3">
    <name type="scientific">Stieleria varia</name>
    <dbReference type="NCBI Taxonomy" id="2528005"/>
    <lineage>
        <taxon>Bacteria</taxon>
        <taxon>Pseudomonadati</taxon>
        <taxon>Planctomycetota</taxon>
        <taxon>Planctomycetia</taxon>
        <taxon>Pirellulales</taxon>
        <taxon>Pirellulaceae</taxon>
        <taxon>Stieleria</taxon>
    </lineage>
</organism>
<comment type="caution">
    <text evidence="2">The sequence shown here is derived from an EMBL/GenBank/DDBJ whole genome shotgun (WGS) entry which is preliminary data.</text>
</comment>
<keyword evidence="3" id="KW-1185">Reference proteome</keyword>
<feature type="transmembrane region" description="Helical" evidence="1">
    <location>
        <begin position="50"/>
        <end position="69"/>
    </location>
</feature>
<dbReference type="AlphaFoldDB" id="A0A5C6ANE6"/>
<evidence type="ECO:0000256" key="1">
    <source>
        <dbReference type="SAM" id="Phobius"/>
    </source>
</evidence>
<dbReference type="Proteomes" id="UP000320176">
    <property type="component" value="Unassembled WGS sequence"/>
</dbReference>
<protein>
    <submittedName>
        <fullName evidence="2">Uncharacterized protein</fullName>
    </submittedName>
</protein>
<sequence length="105" mass="11926">MPLSDDFVEPTTHSVNDYIVYAIGCFVLNFVAFAFVGFVDSFAIFEQPTWFIMVFCLPASFNVVLWLAVRSKRRCSRLGMFIFVLLTLAIGYFNAKFIEGIMASI</sequence>
<accession>A0A5C6ANE6</accession>